<gene>
    <name evidence="2" type="ORF">MB14_17865</name>
</gene>
<reference evidence="2" key="1">
    <citation type="submission" date="2016-01" db="EMBL/GenBank/DDBJ databases">
        <title>Genome sequencing of Roseivirga ehrenbergii KMM 6017.</title>
        <authorList>
            <person name="Selvaratnam C."/>
            <person name="Thevarajoo S."/>
            <person name="Goh K.M."/>
            <person name="Ee R."/>
            <person name="Chan K.-G."/>
            <person name="Chong C.S."/>
        </authorList>
    </citation>
    <scope>NUCLEOTIDE SEQUENCE [LARGE SCALE GENOMIC DNA]</scope>
    <source>
        <strain evidence="2">KMM 6017</strain>
    </source>
</reference>
<dbReference type="OrthoDB" id="1465441at2"/>
<feature type="signal peptide" evidence="1">
    <location>
        <begin position="1"/>
        <end position="26"/>
    </location>
</feature>
<feature type="chain" id="PRO_5007574822" evidence="1">
    <location>
        <begin position="27"/>
        <end position="1569"/>
    </location>
</feature>
<dbReference type="STRING" id="279360.MB14_17865"/>
<sequence length="1569" mass="175877">MQFLVKRIIYSLLILLLFLPSTFAQEATQTDSIVYTPDIARILTTPNPASFGVDYKPFIEAWQGNIFTQTQKNQLGQALLNMEKKGFRPRFDFKAIFNILILAKEKRDFSQTQLDDLVKACLKVSENYDKKIIDQFHQYAAFFLGDMALFKDRSYGIYVENADYALKFNGSEDISEEEPFVAEAQKGPDAIELLLMKQQGLISSEEDIITNEPQVEAPLPSMPTQMGPVIEFKKLDLAFVNRLDTIYLRNTQGNFSFETLEFTGQDGAIDWTNVGLPAETTYAKLRNYFFSVTQTDIKFDEAYFHYEGKLDQPVVGAVEITLAPQRSTVDSYPKFISDFADAPINDLGTSDLTYRGGVSYEGRDFYSKSAFNELSRVEGFLNGELKFRAEAPNFVFNKKDSMVSSTVAKVTIYHGTDSIYNPNVEMVYNYGNYYLNLEPNTGDFGSTPFSSSYYGVDLTGDRLMWDLKSDSLHLTIGSARSEVPLIVESKNFFSSSRFYSLSQLYDFNPLILSVRQAQKYDPKNEFYISELSEDRKISLGILKRSMIDLMSKGLVLYNEYTGKVTITPKGLHYYDSGRDESDFDDLVIPSVISSSPNATINLVNDTLTVRGVEKFYVSDSLDVMITPTNGVVKISNNRTIEFDGALEAGNFQFNGQKFKFDYNNFLVELPQIDSIKLQVELEEGRKEALNNQLVNTSGVLNINDPNNKSARISKPEYPIFTSNESASVMFDKNGVLGGAYDSTVYFDVPPFQLDSASKADPSAYAFEGTFYSNGIFPEFKENLRAMPDKSFGFIHSIPDSGYSLYGTTGKLYGEIKMDQSGLQSPGAIDFLTGNFNTESVTFYLDSMYSKKGIEGQILPGTLDGVSYPAVKLARYEVNWLAKKDSMNLRNLEAPFKMYDSLGAFSGMLTLSTKGLYGTGEMKMQGSKTNSENYTLEETSFESRNSDFELDSGNPQKPILSSADVRVNYDLANNRAIIQPEVQGNAALAFPFAQYKTSIPTAEWDIANNMITMTKPDTVALEKSFFYSTKKSMDSLVFMGTNANYDIEKQELKVEGIPYIVVADALITPENNEVLILENSELGVLENAVIVFDTANTNHRLYDAKIEIISRSRFRGEGTYELVTVQDTFAIKFDKFGFEEDPVRGLYTKSSGQIKADAGVIVSPGFTFKGTVFMYAFRKALELKGSVKLNLQKLKEKNVWIEYESNDDIAEVVFNFDEARTEFGEPLTAGLHFNNGDIYLSFITEKRDPSDDDFFIPKGGNLFYDQSTGSYNIANPNKLDDPANFYKGNMFSYNEETQDVSFEGKLNFVSPLSKGLTVQGAGKGSGNLDSADFKINAMLVMDFGLPVNSVPLMAQNLKDMGEKLGIKRAHDDRSDLIYKAAEFIGDEAVKKWDKSYQSVPIPLVNASIKGELAKNLVISNVDLRWSKQLKTFYSEGKISVSNINNTDINMELDGFVEIKKTPEGDIVNVLIQMTDGTWYYFTYDGFSLGTFSSNEAFNASIANPLDAKGKSSKPKVGEFNVFAYSLEEVIAWSKNYRKLFYGIDEPYKLVMSADSNQSLKKKEVVEGDGF</sequence>
<dbReference type="EMBL" id="LQZQ01000009">
    <property type="protein sequence ID" value="KYG78597.1"/>
    <property type="molecule type" value="Genomic_DNA"/>
</dbReference>
<accession>A0A150XIN8</accession>
<evidence type="ECO:0000313" key="2">
    <source>
        <dbReference type="EMBL" id="KYG78597.1"/>
    </source>
</evidence>
<name>A0A150XIN8_ROSEK</name>
<organism evidence="2 3">
    <name type="scientific">Roseivirga ehrenbergii (strain DSM 102268 / JCM 13514 / KCTC 12282 / NCIMB 14502 / KMM 6017)</name>
    <dbReference type="NCBI Taxonomy" id="279360"/>
    <lineage>
        <taxon>Bacteria</taxon>
        <taxon>Pseudomonadati</taxon>
        <taxon>Bacteroidota</taxon>
        <taxon>Cytophagia</taxon>
        <taxon>Cytophagales</taxon>
        <taxon>Roseivirgaceae</taxon>
        <taxon>Roseivirga</taxon>
    </lineage>
</organism>
<proteinExistence type="predicted"/>
<evidence type="ECO:0000256" key="1">
    <source>
        <dbReference type="SAM" id="SignalP"/>
    </source>
</evidence>
<keyword evidence="3" id="KW-1185">Reference proteome</keyword>
<evidence type="ECO:0000313" key="3">
    <source>
        <dbReference type="Proteomes" id="UP000075583"/>
    </source>
</evidence>
<dbReference type="Proteomes" id="UP000075583">
    <property type="component" value="Unassembled WGS sequence"/>
</dbReference>
<protein>
    <submittedName>
        <fullName evidence="2">Uncharacterized protein</fullName>
    </submittedName>
</protein>
<comment type="caution">
    <text evidence="2">The sequence shown here is derived from an EMBL/GenBank/DDBJ whole genome shotgun (WGS) entry which is preliminary data.</text>
</comment>
<keyword evidence="1" id="KW-0732">Signal</keyword>